<dbReference type="GO" id="GO:0006281">
    <property type="term" value="P:DNA repair"/>
    <property type="evidence" value="ECO:0007669"/>
    <property type="project" value="UniProtKB-KW"/>
</dbReference>
<evidence type="ECO:0000256" key="10">
    <source>
        <dbReference type="ARBA" id="ARBA00022840"/>
    </source>
</evidence>
<dbReference type="GO" id="GO:0008270">
    <property type="term" value="F:zinc ion binding"/>
    <property type="evidence" value="ECO:0007669"/>
    <property type="project" value="UniProtKB-KW"/>
</dbReference>
<dbReference type="Proteomes" id="UP000001593">
    <property type="component" value="Unassembled WGS sequence"/>
</dbReference>
<keyword evidence="12" id="KW-0413">Isomerase</keyword>
<keyword evidence="2" id="KW-0597">Phosphoprotein</keyword>
<dbReference type="SUPFAM" id="SSF52540">
    <property type="entry name" value="P-loop containing nucleoside triphosphate hydrolases"/>
    <property type="match status" value="1"/>
</dbReference>
<keyword evidence="8" id="KW-0347">Helicase</keyword>
<keyword evidence="9" id="KW-0862">Zinc</keyword>
<dbReference type="PhylomeDB" id="A7T261"/>
<dbReference type="HOGENOM" id="CLU_001666_0_2_1"/>
<keyword evidence="3" id="KW-0479">Metal-binding</keyword>
<keyword evidence="5" id="KW-0227">DNA damage</keyword>
<dbReference type="eggNOG" id="KOG1802">
    <property type="taxonomic scope" value="Eukaryota"/>
</dbReference>
<dbReference type="Gene3D" id="3.40.50.300">
    <property type="entry name" value="P-loop containing nucleotide triphosphate hydrolases"/>
    <property type="match status" value="1"/>
</dbReference>
<evidence type="ECO:0000256" key="3">
    <source>
        <dbReference type="ARBA" id="ARBA00022723"/>
    </source>
</evidence>
<keyword evidence="11" id="KW-0234">DNA repair</keyword>
<evidence type="ECO:0000256" key="6">
    <source>
        <dbReference type="ARBA" id="ARBA00022771"/>
    </source>
</evidence>
<proteinExistence type="predicted"/>
<reference evidence="18 19" key="1">
    <citation type="journal article" date="2007" name="Science">
        <title>Sea anemone genome reveals ancestral eumetazoan gene repertoire and genomic organization.</title>
        <authorList>
            <person name="Putnam N.H."/>
            <person name="Srivastava M."/>
            <person name="Hellsten U."/>
            <person name="Dirks B."/>
            <person name="Chapman J."/>
            <person name="Salamov A."/>
            <person name="Terry A."/>
            <person name="Shapiro H."/>
            <person name="Lindquist E."/>
            <person name="Kapitonov V.V."/>
            <person name="Jurka J."/>
            <person name="Genikhovich G."/>
            <person name="Grigoriev I.V."/>
            <person name="Lucas S.M."/>
            <person name="Steele R.E."/>
            <person name="Finnerty J.R."/>
            <person name="Technau U."/>
            <person name="Martindale M.Q."/>
            <person name="Rokhsar D.S."/>
        </authorList>
    </citation>
    <scope>NUCLEOTIDE SEQUENCE [LARGE SCALE GENOMIC DNA]</scope>
    <source>
        <strain evidence="19">CH2 X CH6</strain>
    </source>
</reference>
<keyword evidence="13" id="KW-0539">Nucleus</keyword>
<keyword evidence="4" id="KW-0547">Nucleotide-binding</keyword>
<evidence type="ECO:0000256" key="8">
    <source>
        <dbReference type="ARBA" id="ARBA00022806"/>
    </source>
</evidence>
<comment type="subunit">
    <text evidence="14">Interacts with DNA repair protein RAD51; the interaction promotes RAD51 strand exchange activity. Also interacts with DNA repair proteins EXO1 and BRCA1; the interactions are increased following DNA damage induction.</text>
</comment>
<dbReference type="STRING" id="45351.A7T261"/>
<accession>A7T261</accession>
<evidence type="ECO:0000259" key="17">
    <source>
        <dbReference type="Pfam" id="PF13087"/>
    </source>
</evidence>
<dbReference type="CDD" id="cd18808">
    <property type="entry name" value="SF1_C_Upf1"/>
    <property type="match status" value="1"/>
</dbReference>
<feature type="non-terminal residue" evidence="18">
    <location>
        <position position="192"/>
    </location>
</feature>
<gene>
    <name evidence="18" type="ORF">NEMVEDRAFT_v1g142766</name>
</gene>
<dbReference type="InterPro" id="IPR045055">
    <property type="entry name" value="DNA2/NAM7-like"/>
</dbReference>
<evidence type="ECO:0000256" key="9">
    <source>
        <dbReference type="ARBA" id="ARBA00022833"/>
    </source>
</evidence>
<evidence type="ECO:0000256" key="5">
    <source>
        <dbReference type="ARBA" id="ARBA00022763"/>
    </source>
</evidence>
<evidence type="ECO:0000256" key="16">
    <source>
        <dbReference type="ARBA" id="ARBA00083828"/>
    </source>
</evidence>
<keyword evidence="7" id="KW-0378">Hydrolase</keyword>
<evidence type="ECO:0000256" key="11">
    <source>
        <dbReference type="ARBA" id="ARBA00023204"/>
    </source>
</evidence>
<dbReference type="GO" id="GO:0004386">
    <property type="term" value="F:helicase activity"/>
    <property type="evidence" value="ECO:0007669"/>
    <property type="project" value="UniProtKB-KW"/>
</dbReference>
<protein>
    <recommendedName>
        <fullName evidence="15">5'-3' DNA helicase ZGRF1</fullName>
    </recommendedName>
    <alternativeName>
        <fullName evidence="16">GRF-type zinc finger domain-containing protein 1</fullName>
    </alternativeName>
</protein>
<dbReference type="InterPro" id="IPR047187">
    <property type="entry name" value="SF1_C_Upf1"/>
</dbReference>
<dbReference type="PANTHER" id="PTHR10887:SF531">
    <property type="entry name" value="PROTEIN ZGRF1"/>
    <property type="match status" value="1"/>
</dbReference>
<evidence type="ECO:0000313" key="18">
    <source>
        <dbReference type="EMBL" id="EDO29954.1"/>
    </source>
</evidence>
<dbReference type="GO" id="GO:0005524">
    <property type="term" value="F:ATP binding"/>
    <property type="evidence" value="ECO:0007669"/>
    <property type="project" value="UniProtKB-KW"/>
</dbReference>
<dbReference type="InterPro" id="IPR027417">
    <property type="entry name" value="P-loop_NTPase"/>
</dbReference>
<organism evidence="18 19">
    <name type="scientific">Nematostella vectensis</name>
    <name type="common">Starlet sea anemone</name>
    <dbReference type="NCBI Taxonomy" id="45351"/>
    <lineage>
        <taxon>Eukaryota</taxon>
        <taxon>Metazoa</taxon>
        <taxon>Cnidaria</taxon>
        <taxon>Anthozoa</taxon>
        <taxon>Hexacorallia</taxon>
        <taxon>Actiniaria</taxon>
        <taxon>Edwardsiidae</taxon>
        <taxon>Nematostella</taxon>
    </lineage>
</organism>
<dbReference type="GO" id="GO:0016787">
    <property type="term" value="F:hydrolase activity"/>
    <property type="evidence" value="ECO:0007669"/>
    <property type="project" value="UniProtKB-KW"/>
</dbReference>
<dbReference type="EMBL" id="DS470205">
    <property type="protein sequence ID" value="EDO29954.1"/>
    <property type="molecule type" value="Genomic_DNA"/>
</dbReference>
<keyword evidence="10" id="KW-0067">ATP-binding</keyword>
<dbReference type="OMA" id="ANDLFYA"/>
<dbReference type="InterPro" id="IPR041679">
    <property type="entry name" value="DNA2/NAM7-like_C"/>
</dbReference>
<comment type="subcellular location">
    <subcellularLocation>
        <location evidence="1">Nucleus</location>
    </subcellularLocation>
</comment>
<sequence>QYRCHPVISAIANKLFYDSQLKDGVTSEERSPIVDFAATLCFYNVSRGQEKHGQDGSYYNEEEAKFVVFMIDRLLEAGVEPAQIGVITLYKSQLRTITTHLAASKLTVVCLQISTVDAFQGGEKDVVLLSCVRTKRVGFIDCDRRTNVALTRAKRHLLIIGSLRMLSSNAVWGNVIQHCRGKSTRNSNTYSE</sequence>
<evidence type="ECO:0000256" key="1">
    <source>
        <dbReference type="ARBA" id="ARBA00004123"/>
    </source>
</evidence>
<dbReference type="PANTHER" id="PTHR10887">
    <property type="entry name" value="DNA2/NAM7 HELICASE FAMILY"/>
    <property type="match status" value="1"/>
</dbReference>
<evidence type="ECO:0000256" key="14">
    <source>
        <dbReference type="ARBA" id="ARBA00066212"/>
    </source>
</evidence>
<evidence type="ECO:0000256" key="7">
    <source>
        <dbReference type="ARBA" id="ARBA00022801"/>
    </source>
</evidence>
<keyword evidence="6" id="KW-0863">Zinc-finger</keyword>
<evidence type="ECO:0000256" key="13">
    <source>
        <dbReference type="ARBA" id="ARBA00023242"/>
    </source>
</evidence>
<evidence type="ECO:0000256" key="2">
    <source>
        <dbReference type="ARBA" id="ARBA00022553"/>
    </source>
</evidence>
<evidence type="ECO:0000256" key="15">
    <source>
        <dbReference type="ARBA" id="ARBA00072540"/>
    </source>
</evidence>
<evidence type="ECO:0000313" key="19">
    <source>
        <dbReference type="Proteomes" id="UP000001593"/>
    </source>
</evidence>
<keyword evidence="19" id="KW-1185">Reference proteome</keyword>
<dbReference type="Pfam" id="PF13087">
    <property type="entry name" value="AAA_12"/>
    <property type="match status" value="1"/>
</dbReference>
<dbReference type="InParanoid" id="A7T261"/>
<dbReference type="FunFam" id="3.40.50.300:FF:001087">
    <property type="entry name" value="ZGRF1 isoform 9"/>
    <property type="match status" value="1"/>
</dbReference>
<dbReference type="GO" id="GO:0005634">
    <property type="term" value="C:nucleus"/>
    <property type="evidence" value="ECO:0007669"/>
    <property type="project" value="UniProtKB-SubCell"/>
</dbReference>
<feature type="domain" description="DNA2/NAM7 helicase-like C-terminal" evidence="17">
    <location>
        <begin position="1"/>
        <end position="162"/>
    </location>
</feature>
<name>A7T261_NEMVE</name>
<evidence type="ECO:0000256" key="4">
    <source>
        <dbReference type="ARBA" id="ARBA00022741"/>
    </source>
</evidence>
<evidence type="ECO:0000256" key="12">
    <source>
        <dbReference type="ARBA" id="ARBA00023235"/>
    </source>
</evidence>
<dbReference type="AlphaFoldDB" id="A7T261"/>